<dbReference type="EMBL" id="CAJZAH010000001">
    <property type="protein sequence ID" value="CAG9167480.1"/>
    <property type="molecule type" value="Genomic_DNA"/>
</dbReference>
<evidence type="ECO:0000259" key="1">
    <source>
        <dbReference type="Pfam" id="PF01590"/>
    </source>
</evidence>
<dbReference type="SUPFAM" id="SSF55781">
    <property type="entry name" value="GAF domain-like"/>
    <property type="match status" value="1"/>
</dbReference>
<gene>
    <name evidence="2" type="ORF">LMG21510_00760</name>
</gene>
<dbReference type="Pfam" id="PF01590">
    <property type="entry name" value="GAF"/>
    <property type="match status" value="1"/>
</dbReference>
<name>A0ABM8WJA2_9BURK</name>
<comment type="caution">
    <text evidence="2">The sequence shown here is derived from an EMBL/GenBank/DDBJ whole genome shotgun (WGS) entry which is preliminary data.</text>
</comment>
<dbReference type="InterPro" id="IPR029016">
    <property type="entry name" value="GAF-like_dom_sf"/>
</dbReference>
<protein>
    <recommendedName>
        <fullName evidence="1">GAF domain-containing protein</fullName>
    </recommendedName>
</protein>
<dbReference type="InterPro" id="IPR003018">
    <property type="entry name" value="GAF"/>
</dbReference>
<organism evidence="2 3">
    <name type="scientific">Cupriavidus respiraculi</name>
    <dbReference type="NCBI Taxonomy" id="195930"/>
    <lineage>
        <taxon>Bacteria</taxon>
        <taxon>Pseudomonadati</taxon>
        <taxon>Pseudomonadota</taxon>
        <taxon>Betaproteobacteria</taxon>
        <taxon>Burkholderiales</taxon>
        <taxon>Burkholderiaceae</taxon>
        <taxon>Cupriavidus</taxon>
    </lineage>
</organism>
<feature type="domain" description="GAF" evidence="1">
    <location>
        <begin position="54"/>
        <end position="166"/>
    </location>
</feature>
<evidence type="ECO:0000313" key="2">
    <source>
        <dbReference type="EMBL" id="CAG9167480.1"/>
    </source>
</evidence>
<reference evidence="2 3" key="1">
    <citation type="submission" date="2021-08" db="EMBL/GenBank/DDBJ databases">
        <authorList>
            <person name="Peeters C."/>
        </authorList>
    </citation>
    <scope>NUCLEOTIDE SEQUENCE [LARGE SCALE GENOMIC DNA]</scope>
    <source>
        <strain evidence="2 3">LMG 21510</strain>
    </source>
</reference>
<dbReference type="Proteomes" id="UP000721236">
    <property type="component" value="Unassembled WGS sequence"/>
</dbReference>
<dbReference type="Gene3D" id="3.30.450.40">
    <property type="match status" value="1"/>
</dbReference>
<evidence type="ECO:0000313" key="3">
    <source>
        <dbReference type="Proteomes" id="UP000721236"/>
    </source>
</evidence>
<keyword evidence="3" id="KW-1185">Reference proteome</keyword>
<sequence>MSVNQAVPMSGAHLDWPEAMAAALCDALSGADEAATFTALGAATTTLLGPGLLTINAYAKASSEVVRLWSSDPQSYPVGGRKSKGDTPWTRQVLHRGEVYVGEGDAALAEVFDDVATIRGLGLTAVVNVPVCQHGRCVGTFNFLAARHAWTPVEVTTLRLLAQLAMPAVVAARGGVVEA</sequence>
<proteinExistence type="predicted"/>
<accession>A0ABM8WJA2</accession>